<comment type="subcellular location">
    <subcellularLocation>
        <location evidence="1">Chromosome</location>
    </subcellularLocation>
    <subcellularLocation>
        <location evidence="3">Nucleus</location>
    </subcellularLocation>
</comment>
<dbReference type="InterPro" id="IPR003105">
    <property type="entry name" value="SRA_YDG"/>
</dbReference>
<dbReference type="STRING" id="1088818.A0A2I0AJ97"/>
<dbReference type="EMBL" id="KZ451979">
    <property type="protein sequence ID" value="PKA55605.1"/>
    <property type="molecule type" value="Genomic_DNA"/>
</dbReference>
<dbReference type="GO" id="GO:0042054">
    <property type="term" value="F:histone methyltransferase activity"/>
    <property type="evidence" value="ECO:0007669"/>
    <property type="project" value="TreeGrafter"/>
</dbReference>
<reference evidence="6 7" key="1">
    <citation type="journal article" date="2017" name="Nature">
        <title>The Apostasia genome and the evolution of orchids.</title>
        <authorList>
            <person name="Zhang G.Q."/>
            <person name="Liu K.W."/>
            <person name="Li Z."/>
            <person name="Lohaus R."/>
            <person name="Hsiao Y.Y."/>
            <person name="Niu S.C."/>
            <person name="Wang J.Y."/>
            <person name="Lin Y.C."/>
            <person name="Xu Q."/>
            <person name="Chen L.J."/>
            <person name="Yoshida K."/>
            <person name="Fujiwara S."/>
            <person name="Wang Z.W."/>
            <person name="Zhang Y.Q."/>
            <person name="Mitsuda N."/>
            <person name="Wang M."/>
            <person name="Liu G.H."/>
            <person name="Pecoraro L."/>
            <person name="Huang H.X."/>
            <person name="Xiao X.J."/>
            <person name="Lin M."/>
            <person name="Wu X.Y."/>
            <person name="Wu W.L."/>
            <person name="Chen Y.Y."/>
            <person name="Chang S.B."/>
            <person name="Sakamoto S."/>
            <person name="Ohme-Takagi M."/>
            <person name="Yagi M."/>
            <person name="Zeng S.J."/>
            <person name="Shen C.Y."/>
            <person name="Yeh C.M."/>
            <person name="Luo Y.B."/>
            <person name="Tsai W.C."/>
            <person name="Van de Peer Y."/>
            <person name="Liu Z.J."/>
        </authorList>
    </citation>
    <scope>NUCLEOTIDE SEQUENCE [LARGE SCALE GENOMIC DNA]</scope>
    <source>
        <strain evidence="7">cv. Shenzhen</strain>
        <tissue evidence="6">Stem</tissue>
    </source>
</reference>
<dbReference type="InterPro" id="IPR015947">
    <property type="entry name" value="PUA-like_sf"/>
</dbReference>
<dbReference type="InterPro" id="IPR051357">
    <property type="entry name" value="H3K9_HMTase_SUVAR3-9"/>
</dbReference>
<keyword evidence="2 3" id="KW-0539">Nucleus</keyword>
<dbReference type="Pfam" id="PF02182">
    <property type="entry name" value="SAD_SRA"/>
    <property type="match status" value="1"/>
</dbReference>
<dbReference type="Gene3D" id="2.30.280.10">
    <property type="entry name" value="SRA-YDG"/>
    <property type="match status" value="1"/>
</dbReference>
<feature type="domain" description="YDG" evidence="5">
    <location>
        <begin position="87"/>
        <end position="230"/>
    </location>
</feature>
<evidence type="ECO:0000259" key="5">
    <source>
        <dbReference type="PROSITE" id="PS51015"/>
    </source>
</evidence>
<proteinExistence type="predicted"/>
<keyword evidence="6" id="KW-0489">Methyltransferase</keyword>
<evidence type="ECO:0000256" key="3">
    <source>
        <dbReference type="PROSITE-ProRule" id="PRU00358"/>
    </source>
</evidence>
<dbReference type="PANTHER" id="PTHR45660">
    <property type="entry name" value="HISTONE-LYSINE N-METHYLTRANSFERASE SETMAR"/>
    <property type="match status" value="1"/>
</dbReference>
<evidence type="ECO:0000313" key="6">
    <source>
        <dbReference type="EMBL" id="PKA55605.1"/>
    </source>
</evidence>
<dbReference type="PROSITE" id="PS51015">
    <property type="entry name" value="YDG"/>
    <property type="match status" value="1"/>
</dbReference>
<name>A0A2I0AJ97_9ASPA</name>
<dbReference type="PANTHER" id="PTHR45660:SF46">
    <property type="entry name" value="HISTONE-LYSINE N-METHYLTRANSFERASE, H3 LYSINE-9 SPECIFIC SUVH6"/>
    <property type="match status" value="1"/>
</dbReference>
<dbReference type="AlphaFoldDB" id="A0A2I0AJ97"/>
<accession>A0A2I0AJ97</accession>
<dbReference type="Proteomes" id="UP000236161">
    <property type="component" value="Unassembled WGS sequence"/>
</dbReference>
<dbReference type="SUPFAM" id="SSF88697">
    <property type="entry name" value="PUA domain-like"/>
    <property type="match status" value="1"/>
</dbReference>
<dbReference type="SMART" id="SM00466">
    <property type="entry name" value="SRA"/>
    <property type="match status" value="1"/>
</dbReference>
<dbReference type="GO" id="GO:0005694">
    <property type="term" value="C:chromosome"/>
    <property type="evidence" value="ECO:0007669"/>
    <property type="project" value="UniProtKB-SubCell"/>
</dbReference>
<evidence type="ECO:0000313" key="7">
    <source>
        <dbReference type="Proteomes" id="UP000236161"/>
    </source>
</evidence>
<organism evidence="6 7">
    <name type="scientific">Apostasia shenzhenica</name>
    <dbReference type="NCBI Taxonomy" id="1088818"/>
    <lineage>
        <taxon>Eukaryota</taxon>
        <taxon>Viridiplantae</taxon>
        <taxon>Streptophyta</taxon>
        <taxon>Embryophyta</taxon>
        <taxon>Tracheophyta</taxon>
        <taxon>Spermatophyta</taxon>
        <taxon>Magnoliopsida</taxon>
        <taxon>Liliopsida</taxon>
        <taxon>Asparagales</taxon>
        <taxon>Orchidaceae</taxon>
        <taxon>Apostasioideae</taxon>
        <taxon>Apostasia</taxon>
    </lineage>
</organism>
<dbReference type="GO" id="GO:0005634">
    <property type="term" value="C:nucleus"/>
    <property type="evidence" value="ECO:0007669"/>
    <property type="project" value="UniProtKB-SubCell"/>
</dbReference>
<evidence type="ECO:0000256" key="2">
    <source>
        <dbReference type="ARBA" id="ARBA00023242"/>
    </source>
</evidence>
<evidence type="ECO:0000256" key="4">
    <source>
        <dbReference type="SAM" id="MobiDB-lite"/>
    </source>
</evidence>
<evidence type="ECO:0000256" key="1">
    <source>
        <dbReference type="ARBA" id="ARBA00004286"/>
    </source>
</evidence>
<dbReference type="InterPro" id="IPR036987">
    <property type="entry name" value="SRA-YDG_sf"/>
</dbReference>
<dbReference type="GO" id="GO:0003690">
    <property type="term" value="F:double-stranded DNA binding"/>
    <property type="evidence" value="ECO:0007669"/>
    <property type="project" value="TreeGrafter"/>
</dbReference>
<feature type="region of interest" description="Disordered" evidence="4">
    <location>
        <begin position="1"/>
        <end position="22"/>
    </location>
</feature>
<sequence>MASSSSRSSSRSRQASRCSSTSRLDLASEVGIGGGGGGGGWVHDALKEFRRLCSRLRPRRTQRVDQMVVRILKEKGQWPRCFEPVIGSVPGVAVGDEFFYRMELLLVGLHRPPENGIDYQAGSGIATSIVASGGYSDICNLSGDILTYIGSGGCDGRRKRKASDQKLEKGNMALTRSMTAKTPVRVIYGLRNLKESVASVFVYDGLYFVENYRRVRGGNGCYVLEFQLRRKPGQPRCWRLEARLQ</sequence>
<gene>
    <name evidence="6" type="primary">SUVH5</name>
    <name evidence="6" type="ORF">AXF42_Ash006807</name>
</gene>
<dbReference type="GO" id="GO:0032259">
    <property type="term" value="P:methylation"/>
    <property type="evidence" value="ECO:0007669"/>
    <property type="project" value="UniProtKB-KW"/>
</dbReference>
<keyword evidence="6" id="KW-0808">Transferase</keyword>
<protein>
    <submittedName>
        <fullName evidence="6">Histone-lysine N-methyltransferase, H3 lysine-9 specific SUVH5</fullName>
    </submittedName>
</protein>
<keyword evidence="7" id="KW-1185">Reference proteome</keyword>
<dbReference type="OrthoDB" id="728112at2759"/>